<evidence type="ECO:0000256" key="2">
    <source>
        <dbReference type="ARBA" id="ARBA00008639"/>
    </source>
</evidence>
<keyword evidence="8" id="KW-1185">Reference proteome</keyword>
<feature type="modified residue" description="N6-(pyridoxal phosphate)lysine" evidence="5">
    <location>
        <position position="39"/>
    </location>
</feature>
<feature type="active site" description="Nucleophile" evidence="4">
    <location>
        <position position="66"/>
    </location>
</feature>
<evidence type="ECO:0000256" key="4">
    <source>
        <dbReference type="PIRSR" id="PIRSR006278-1"/>
    </source>
</evidence>
<dbReference type="GO" id="GO:0019148">
    <property type="term" value="F:D-cysteine desulfhydrase activity"/>
    <property type="evidence" value="ECO:0007669"/>
    <property type="project" value="TreeGrafter"/>
</dbReference>
<dbReference type="InterPro" id="IPR027278">
    <property type="entry name" value="ACCD_DCysDesulf"/>
</dbReference>
<organism evidence="7 8">
    <name type="scientific">Parafrankia colletiae</name>
    <dbReference type="NCBI Taxonomy" id="573497"/>
    <lineage>
        <taxon>Bacteria</taxon>
        <taxon>Bacillati</taxon>
        <taxon>Actinomycetota</taxon>
        <taxon>Actinomycetes</taxon>
        <taxon>Frankiales</taxon>
        <taxon>Frankiaceae</taxon>
        <taxon>Parafrankia</taxon>
    </lineage>
</organism>
<evidence type="ECO:0000256" key="5">
    <source>
        <dbReference type="PIRSR" id="PIRSR006278-2"/>
    </source>
</evidence>
<comment type="caution">
    <text evidence="7">The sequence shown here is derived from an EMBL/GenBank/DDBJ whole genome shotgun (WGS) entry which is preliminary data.</text>
</comment>
<evidence type="ECO:0000313" key="7">
    <source>
        <dbReference type="EMBL" id="OHV33516.1"/>
    </source>
</evidence>
<sequence>MPQLPSPVVEVDDDRLAARGVRLLLKRDDLIHADVPGNKWRKLALNLTAAVEQGHDTLLTFGGAYSNHVAATAAAGWHHGLATIGVIRGEEHRPLNPVLADAAARGMRLTYLDRTRYRARDDPALHAELHDRFGRFYLLPEGGSNTLAVRGCAQLAAELLTQVPTADVVCVPVGTGGTLAGLAAGLAGLGDPAAGHTTGPGASPDDRRRAVGVAVLRGGFLPGQVAALQQATFTAVTANWTVLDGFHSGGYARRDRTLDLFIADFAARHGLTLDWVYGAKMMRALYATAGDQQIPAGSTVVAVITGRCDDTGRR</sequence>
<comment type="cofactor">
    <cofactor evidence="1">
        <name>pyridoxal 5'-phosphate</name>
        <dbReference type="ChEBI" id="CHEBI:597326"/>
    </cofactor>
</comment>
<dbReference type="PIRSF" id="PIRSF006278">
    <property type="entry name" value="ACCD_DCysDesulf"/>
    <property type="match status" value="1"/>
</dbReference>
<dbReference type="Proteomes" id="UP000179627">
    <property type="component" value="Unassembled WGS sequence"/>
</dbReference>
<proteinExistence type="inferred from homology"/>
<dbReference type="SUPFAM" id="SSF53686">
    <property type="entry name" value="Tryptophan synthase beta subunit-like PLP-dependent enzymes"/>
    <property type="match status" value="1"/>
</dbReference>
<accession>A0A1S1QIT0</accession>
<dbReference type="PANTHER" id="PTHR43780:SF2">
    <property type="entry name" value="1-AMINOCYCLOPROPANE-1-CARBOXYLATE DEAMINASE-RELATED"/>
    <property type="match status" value="1"/>
</dbReference>
<gene>
    <name evidence="7" type="ORF">CC117_22560</name>
</gene>
<dbReference type="Gene3D" id="3.40.50.1100">
    <property type="match status" value="2"/>
</dbReference>
<feature type="domain" description="Tryptophan synthase beta chain-like PALP" evidence="6">
    <location>
        <begin position="7"/>
        <end position="306"/>
    </location>
</feature>
<dbReference type="InterPro" id="IPR036052">
    <property type="entry name" value="TrpB-like_PALP_sf"/>
</dbReference>
<dbReference type="PANTHER" id="PTHR43780">
    <property type="entry name" value="1-AMINOCYCLOPROPANE-1-CARBOXYLATE DEAMINASE-RELATED"/>
    <property type="match status" value="1"/>
</dbReference>
<name>A0A1S1QIT0_9ACTN</name>
<keyword evidence="3 5" id="KW-0663">Pyridoxal phosphate</keyword>
<dbReference type="InterPro" id="IPR001926">
    <property type="entry name" value="TrpB-like_PALP"/>
</dbReference>
<reference evidence="8" key="1">
    <citation type="submission" date="2016-07" db="EMBL/GenBank/DDBJ databases">
        <title>Sequence Frankia sp. strain CcI1.17.</title>
        <authorList>
            <person name="Ghodhbane-Gtari F."/>
            <person name="Swanson E."/>
            <person name="Gueddou A."/>
            <person name="Morris K."/>
            <person name="Hezbri K."/>
            <person name="Ktari A."/>
            <person name="Nouioui I."/>
            <person name="Abebe-Akele F."/>
            <person name="Simpson S."/>
            <person name="Thomas K."/>
            <person name="Gtari M."/>
            <person name="Tisa L.S."/>
            <person name="Hurst S."/>
        </authorList>
    </citation>
    <scope>NUCLEOTIDE SEQUENCE [LARGE SCALE GENOMIC DNA]</scope>
    <source>
        <strain evidence="8">Cc1.17</strain>
    </source>
</reference>
<dbReference type="Pfam" id="PF00291">
    <property type="entry name" value="PALP"/>
    <property type="match status" value="1"/>
</dbReference>
<evidence type="ECO:0000313" key="8">
    <source>
        <dbReference type="Proteomes" id="UP000179627"/>
    </source>
</evidence>
<protein>
    <submittedName>
        <fullName evidence="7">1-aminocyclopropane-1-carboxylate deaminase</fullName>
    </submittedName>
</protein>
<dbReference type="GO" id="GO:1901605">
    <property type="term" value="P:alpha-amino acid metabolic process"/>
    <property type="evidence" value="ECO:0007669"/>
    <property type="project" value="UniProtKB-ARBA"/>
</dbReference>
<evidence type="ECO:0000259" key="6">
    <source>
        <dbReference type="Pfam" id="PF00291"/>
    </source>
</evidence>
<evidence type="ECO:0000256" key="1">
    <source>
        <dbReference type="ARBA" id="ARBA00001933"/>
    </source>
</evidence>
<comment type="similarity">
    <text evidence="2">Belongs to the ACC deaminase/D-cysteine desulfhydrase family.</text>
</comment>
<evidence type="ECO:0000256" key="3">
    <source>
        <dbReference type="ARBA" id="ARBA00022898"/>
    </source>
</evidence>
<dbReference type="AlphaFoldDB" id="A0A1S1QIT0"/>
<dbReference type="EMBL" id="MBLM01000131">
    <property type="protein sequence ID" value="OHV33516.1"/>
    <property type="molecule type" value="Genomic_DNA"/>
</dbReference>
<dbReference type="OrthoDB" id="9801249at2"/>